<dbReference type="InterPro" id="IPR000713">
    <property type="entry name" value="Mur_ligase_N"/>
</dbReference>
<dbReference type="GO" id="GO:0000287">
    <property type="term" value="F:magnesium ion binding"/>
    <property type="evidence" value="ECO:0007669"/>
    <property type="project" value="UniProtKB-UniRule"/>
</dbReference>
<dbReference type="AlphaFoldDB" id="A0A096CVL4"/>
<name>A0A096CVL4_9FIRM</name>
<feature type="binding site" evidence="12">
    <location>
        <begin position="152"/>
        <end position="153"/>
    </location>
    <ligand>
        <name>UDP-N-acetyl-alpha-D-muramoyl-L-alanyl-D-glutamate</name>
        <dbReference type="ChEBI" id="CHEBI:83900"/>
    </ligand>
</feature>
<evidence type="ECO:0000259" key="16">
    <source>
        <dbReference type="Pfam" id="PF08245"/>
    </source>
</evidence>
<keyword evidence="10 12" id="KW-0131">Cell cycle</keyword>
<evidence type="ECO:0000256" key="8">
    <source>
        <dbReference type="ARBA" id="ARBA00022960"/>
    </source>
</evidence>
<feature type="binding site" evidence="12">
    <location>
        <position position="187"/>
    </location>
    <ligand>
        <name>UDP-N-acetyl-alpha-D-muramoyl-L-alanyl-D-glutamate</name>
        <dbReference type="ChEBI" id="CHEBI:83900"/>
    </ligand>
</feature>
<evidence type="ECO:0000313" key="17">
    <source>
        <dbReference type="EMBL" id="KGG80564.1"/>
    </source>
</evidence>
<dbReference type="EC" id="6.3.2.13" evidence="12"/>
<dbReference type="InterPro" id="IPR036565">
    <property type="entry name" value="Mur-like_cat_sf"/>
</dbReference>
<dbReference type="NCBIfam" id="NF001124">
    <property type="entry name" value="PRK00139.1-2"/>
    <property type="match status" value="1"/>
</dbReference>
<dbReference type="GO" id="GO:0008765">
    <property type="term" value="F:UDP-N-acetylmuramoylalanyl-D-glutamate-2,6-diaminopimelate ligase activity"/>
    <property type="evidence" value="ECO:0007669"/>
    <property type="project" value="UniProtKB-UniRule"/>
</dbReference>
<feature type="domain" description="Mur ligase central" evidence="16">
    <location>
        <begin position="108"/>
        <end position="308"/>
    </location>
</feature>
<dbReference type="SUPFAM" id="SSF53244">
    <property type="entry name" value="MurD-like peptide ligases, peptide-binding domain"/>
    <property type="match status" value="1"/>
</dbReference>
<comment type="catalytic activity">
    <reaction evidence="12">
        <text>UDP-N-acetyl-alpha-D-muramoyl-L-alanyl-D-glutamate + meso-2,6-diaminopimelate + ATP = UDP-N-acetyl-alpha-D-muramoyl-L-alanyl-gamma-D-glutamyl-meso-2,6-diaminopimelate + ADP + phosphate + H(+)</text>
        <dbReference type="Rhea" id="RHEA:23676"/>
        <dbReference type="ChEBI" id="CHEBI:15378"/>
        <dbReference type="ChEBI" id="CHEBI:30616"/>
        <dbReference type="ChEBI" id="CHEBI:43474"/>
        <dbReference type="ChEBI" id="CHEBI:57791"/>
        <dbReference type="ChEBI" id="CHEBI:83900"/>
        <dbReference type="ChEBI" id="CHEBI:83905"/>
        <dbReference type="ChEBI" id="CHEBI:456216"/>
        <dbReference type="EC" id="6.3.2.13"/>
    </reaction>
</comment>
<dbReference type="PANTHER" id="PTHR23135:SF4">
    <property type="entry name" value="UDP-N-ACETYLMURAMOYL-L-ALANYL-D-GLUTAMATE--2,6-DIAMINOPIMELATE LIGASE MURE HOMOLOG, CHLOROPLASTIC"/>
    <property type="match status" value="1"/>
</dbReference>
<dbReference type="InterPro" id="IPR004101">
    <property type="entry name" value="Mur_ligase_C"/>
</dbReference>
<comment type="cofactor">
    <cofactor evidence="12">
        <name>Mg(2+)</name>
        <dbReference type="ChEBI" id="CHEBI:18420"/>
    </cofactor>
</comment>
<dbReference type="Proteomes" id="UP000029622">
    <property type="component" value="Unassembled WGS sequence"/>
</dbReference>
<evidence type="ECO:0000256" key="7">
    <source>
        <dbReference type="ARBA" id="ARBA00022840"/>
    </source>
</evidence>
<feature type="binding site" evidence="12">
    <location>
        <begin position="404"/>
        <end position="407"/>
    </location>
    <ligand>
        <name>meso-2,6-diaminopimelate</name>
        <dbReference type="ChEBI" id="CHEBI:57791"/>
    </ligand>
</feature>
<dbReference type="PANTHER" id="PTHR23135">
    <property type="entry name" value="MUR LIGASE FAMILY MEMBER"/>
    <property type="match status" value="1"/>
</dbReference>
<dbReference type="UniPathway" id="UPA00219"/>
<comment type="function">
    <text evidence="12">Catalyzes the addition of meso-diaminopimelic acid to the nucleotide precursor UDP-N-acetylmuramoyl-L-alanyl-D-glutamate (UMAG) in the biosynthesis of bacterial cell-wall peptidoglycan.</text>
</comment>
<evidence type="ECO:0000256" key="12">
    <source>
        <dbReference type="HAMAP-Rule" id="MF_00208"/>
    </source>
</evidence>
<keyword evidence="3 12" id="KW-0963">Cytoplasm</keyword>
<evidence type="ECO:0000313" key="18">
    <source>
        <dbReference type="Proteomes" id="UP000029622"/>
    </source>
</evidence>
<comment type="caution">
    <text evidence="17">The sequence shown here is derived from an EMBL/GenBank/DDBJ whole genome shotgun (WGS) entry which is preliminary data.</text>
</comment>
<evidence type="ECO:0000256" key="6">
    <source>
        <dbReference type="ARBA" id="ARBA00022741"/>
    </source>
</evidence>
<dbReference type="NCBIfam" id="TIGR01085">
    <property type="entry name" value="murE"/>
    <property type="match status" value="1"/>
</dbReference>
<keyword evidence="8 12" id="KW-0133">Cell shape</keyword>
<evidence type="ECO:0000256" key="4">
    <source>
        <dbReference type="ARBA" id="ARBA00022598"/>
    </source>
</evidence>
<dbReference type="GO" id="GO:0008360">
    <property type="term" value="P:regulation of cell shape"/>
    <property type="evidence" value="ECO:0007669"/>
    <property type="project" value="UniProtKB-KW"/>
</dbReference>
<dbReference type="GO" id="GO:0009252">
    <property type="term" value="P:peptidoglycan biosynthetic process"/>
    <property type="evidence" value="ECO:0007669"/>
    <property type="project" value="UniProtKB-UniRule"/>
</dbReference>
<dbReference type="Gene3D" id="3.90.190.20">
    <property type="entry name" value="Mur ligase, C-terminal domain"/>
    <property type="match status" value="1"/>
</dbReference>
<feature type="domain" description="Mur ligase C-terminal" evidence="15">
    <location>
        <begin position="331"/>
        <end position="458"/>
    </location>
</feature>
<dbReference type="Pfam" id="PF02875">
    <property type="entry name" value="Mur_ligase_C"/>
    <property type="match status" value="1"/>
</dbReference>
<proteinExistence type="inferred from homology"/>
<dbReference type="GO" id="GO:0005524">
    <property type="term" value="F:ATP binding"/>
    <property type="evidence" value="ECO:0007669"/>
    <property type="project" value="UniProtKB-UniRule"/>
</dbReference>
<comment type="PTM">
    <text evidence="12">Carboxylation is probably crucial for Mg(2+) binding and, consequently, for the gamma-phosphate positioning of ATP.</text>
</comment>
<feature type="binding site" evidence="12">
    <location>
        <position position="460"/>
    </location>
    <ligand>
        <name>meso-2,6-diaminopimelate</name>
        <dbReference type="ChEBI" id="CHEBI:57791"/>
    </ligand>
</feature>
<dbReference type="EMBL" id="AZTB01000021">
    <property type="protein sequence ID" value="KGG80564.1"/>
    <property type="molecule type" value="Genomic_DNA"/>
</dbReference>
<feature type="binding site" evidence="12">
    <location>
        <position position="456"/>
    </location>
    <ligand>
        <name>meso-2,6-diaminopimelate</name>
        <dbReference type="ChEBI" id="CHEBI:57791"/>
    </ligand>
</feature>
<keyword evidence="12" id="KW-0460">Magnesium</keyword>
<protein>
    <recommendedName>
        <fullName evidence="12">UDP-N-acetylmuramoyl-L-alanyl-D-glutamate--2,6-diaminopimelate ligase</fullName>
        <ecNumber evidence="12">6.3.2.13</ecNumber>
    </recommendedName>
    <alternativeName>
        <fullName evidence="12">Meso-A2pm-adding enzyme</fullName>
    </alternativeName>
    <alternativeName>
        <fullName evidence="12">Meso-diaminopimelate-adding enzyme</fullName>
    </alternativeName>
    <alternativeName>
        <fullName evidence="12">UDP-MurNAc-L-Ala-D-Glu:meso-diaminopimelate ligase</fullName>
    </alternativeName>
    <alternativeName>
        <fullName evidence="12">UDP-MurNAc-tripeptide synthetase</fullName>
    </alternativeName>
    <alternativeName>
        <fullName evidence="12">UDP-N-acetylmuramyl-tripeptide synthetase</fullName>
    </alternativeName>
</protein>
<gene>
    <name evidence="12" type="primary">murE</name>
    <name evidence="17" type="ORF">Y919_05520</name>
</gene>
<comment type="pathway">
    <text evidence="1 12 13">Cell wall biogenesis; peptidoglycan biosynthesis.</text>
</comment>
<evidence type="ECO:0000256" key="3">
    <source>
        <dbReference type="ARBA" id="ARBA00022490"/>
    </source>
</evidence>
<dbReference type="NCBIfam" id="NF001126">
    <property type="entry name" value="PRK00139.1-4"/>
    <property type="match status" value="1"/>
</dbReference>
<dbReference type="Pfam" id="PF08245">
    <property type="entry name" value="Mur_ligase_M"/>
    <property type="match status" value="1"/>
</dbReference>
<dbReference type="GO" id="GO:0051301">
    <property type="term" value="P:cell division"/>
    <property type="evidence" value="ECO:0007669"/>
    <property type="project" value="UniProtKB-KW"/>
</dbReference>
<evidence type="ECO:0000259" key="14">
    <source>
        <dbReference type="Pfam" id="PF01225"/>
    </source>
</evidence>
<keyword evidence="6 12" id="KW-0547">Nucleotide-binding</keyword>
<evidence type="ECO:0000256" key="11">
    <source>
        <dbReference type="ARBA" id="ARBA00023316"/>
    </source>
</evidence>
<feature type="binding site" evidence="12">
    <location>
        <position position="179"/>
    </location>
    <ligand>
        <name>UDP-N-acetyl-alpha-D-muramoyl-L-alanyl-D-glutamate</name>
        <dbReference type="ChEBI" id="CHEBI:83900"/>
    </ligand>
</feature>
<comment type="subcellular location">
    <subcellularLocation>
        <location evidence="12 13">Cytoplasm</location>
    </subcellularLocation>
</comment>
<organism evidence="17 18">
    <name type="scientific">Caloranaerobacter azorensis H53214</name>
    <dbReference type="NCBI Taxonomy" id="1156417"/>
    <lineage>
        <taxon>Bacteria</taxon>
        <taxon>Bacillati</taxon>
        <taxon>Bacillota</taxon>
        <taxon>Tissierellia</taxon>
        <taxon>Tissierellales</taxon>
        <taxon>Thermohalobacteraceae</taxon>
        <taxon>Caloranaerobacter</taxon>
    </lineage>
</organism>
<dbReference type="InterPro" id="IPR035911">
    <property type="entry name" value="MurE/MurF_N"/>
</dbReference>
<sequence length="486" mass="54534">MKLIDLINGLEIEKYSGDLDIEISKIVYDSRKAENGCIFVAIKGYKTDGHNYINQAISNGAKAVILQRDINIPENIVKILVKDTRCALARISSNYYKNPSEKLELIGITGTNGKTTTTYLIKSILEASGKNVGLIGTIGNVINGEIVKAKNTTPESLDLQKFFDRMVNTNIDSCVMEVSSHSLELKRVEYCDFNVGIFTNLTPEHLDFHKDLQSYMEAKVKLFYKTRDYNIINIDDEYGRKIQSIIQELDTPILTYGIEKKADIMARNIEIYASGVKFDLITPDGSIDIRLNIPGKFSVYNALAAASCGIAFNIKLEDIKRGLETIQGVRGRFEVVPTNTDFSVIIDYAHTPDGFKKVLSTIDQFAKGRKMIVFGCGGDRDKTKRPKMGEIASHYCDICIITTDNPRTENPKEIVKDILRGIDDENCECVIIEDRKEAIRYALEIAKKDDVILLAGKGHETYQIIGKEVLPFDEREIVLEILNEGK</sequence>
<evidence type="ECO:0000259" key="15">
    <source>
        <dbReference type="Pfam" id="PF02875"/>
    </source>
</evidence>
<dbReference type="GO" id="GO:0005737">
    <property type="term" value="C:cytoplasm"/>
    <property type="evidence" value="ECO:0007669"/>
    <property type="project" value="UniProtKB-SubCell"/>
</dbReference>
<evidence type="ECO:0000256" key="2">
    <source>
        <dbReference type="ARBA" id="ARBA00005898"/>
    </source>
</evidence>
<feature type="modified residue" description="N6-carboxylysine" evidence="12">
    <location>
        <position position="219"/>
    </location>
</feature>
<evidence type="ECO:0000256" key="5">
    <source>
        <dbReference type="ARBA" id="ARBA00022618"/>
    </source>
</evidence>
<feature type="binding site" evidence="12">
    <location>
        <position position="30"/>
    </location>
    <ligand>
        <name>UDP-N-acetyl-alpha-D-muramoyl-L-alanyl-D-glutamate</name>
        <dbReference type="ChEBI" id="CHEBI:83900"/>
    </ligand>
</feature>
<feature type="short sequence motif" description="Meso-diaminopimelate recognition motif" evidence="12">
    <location>
        <begin position="404"/>
        <end position="407"/>
    </location>
</feature>
<reference evidence="17 18" key="1">
    <citation type="submission" date="2013-12" db="EMBL/GenBank/DDBJ databases">
        <title>Draft genome sequence of Caloranaerobacter sp. H53214.</title>
        <authorList>
            <person name="Jiang L.J."/>
            <person name="Shao Z.Z."/>
            <person name="Long M.N."/>
        </authorList>
    </citation>
    <scope>NUCLEOTIDE SEQUENCE [LARGE SCALE GENOMIC DNA]</scope>
    <source>
        <strain evidence="17 18">H53214</strain>
    </source>
</reference>
<keyword evidence="9 12" id="KW-0573">Peptidoglycan synthesis</keyword>
<dbReference type="RefSeq" id="WP_035163111.1">
    <property type="nucleotide sequence ID" value="NZ_AZTB01000021.1"/>
</dbReference>
<feature type="binding site" evidence="12">
    <location>
        <position position="151"/>
    </location>
    <ligand>
        <name>UDP-N-acetyl-alpha-D-muramoyl-L-alanyl-D-glutamate</name>
        <dbReference type="ChEBI" id="CHEBI:83900"/>
    </ligand>
</feature>
<evidence type="ECO:0000256" key="9">
    <source>
        <dbReference type="ARBA" id="ARBA00022984"/>
    </source>
</evidence>
<dbReference type="STRING" id="1156417.Y919_05520"/>
<dbReference type="InterPro" id="IPR036615">
    <property type="entry name" value="Mur_ligase_C_dom_sf"/>
</dbReference>
<evidence type="ECO:0000256" key="13">
    <source>
        <dbReference type="RuleBase" id="RU004135"/>
    </source>
</evidence>
<dbReference type="GO" id="GO:0004326">
    <property type="term" value="F:tetrahydrofolylpolyglutamate synthase activity"/>
    <property type="evidence" value="ECO:0007669"/>
    <property type="project" value="InterPro"/>
</dbReference>
<feature type="binding site" evidence="12">
    <location>
        <begin position="110"/>
        <end position="116"/>
    </location>
    <ligand>
        <name>ATP</name>
        <dbReference type="ChEBI" id="CHEBI:30616"/>
    </ligand>
</feature>
<dbReference type="InterPro" id="IPR005761">
    <property type="entry name" value="UDP-N-AcMur-Glu-dNH2Pim_ligase"/>
</dbReference>
<feature type="binding site" evidence="12">
    <location>
        <position position="380"/>
    </location>
    <ligand>
        <name>meso-2,6-diaminopimelate</name>
        <dbReference type="ChEBI" id="CHEBI:57791"/>
    </ligand>
</feature>
<dbReference type="SUPFAM" id="SSF63418">
    <property type="entry name" value="MurE/MurF N-terminal domain"/>
    <property type="match status" value="1"/>
</dbReference>
<dbReference type="SUPFAM" id="SSF53623">
    <property type="entry name" value="MurD-like peptide ligases, catalytic domain"/>
    <property type="match status" value="1"/>
</dbReference>
<keyword evidence="4 12" id="KW-0436">Ligase</keyword>
<dbReference type="InterPro" id="IPR013221">
    <property type="entry name" value="Mur_ligase_cen"/>
</dbReference>
<evidence type="ECO:0000256" key="1">
    <source>
        <dbReference type="ARBA" id="ARBA00004752"/>
    </source>
</evidence>
<dbReference type="PROSITE" id="PS01011">
    <property type="entry name" value="FOLYLPOLYGLU_SYNT_1"/>
    <property type="match status" value="1"/>
</dbReference>
<dbReference type="InterPro" id="IPR018109">
    <property type="entry name" value="Folylpolyglutamate_synth_CS"/>
</dbReference>
<dbReference type="Gene3D" id="3.40.1190.10">
    <property type="entry name" value="Mur-like, catalytic domain"/>
    <property type="match status" value="1"/>
</dbReference>
<keyword evidence="11 12" id="KW-0961">Cell wall biogenesis/degradation</keyword>
<keyword evidence="7 12" id="KW-0067">ATP-binding</keyword>
<evidence type="ECO:0000256" key="10">
    <source>
        <dbReference type="ARBA" id="ARBA00023306"/>
    </source>
</evidence>
<dbReference type="GO" id="GO:0071555">
    <property type="term" value="P:cell wall organization"/>
    <property type="evidence" value="ECO:0007669"/>
    <property type="project" value="UniProtKB-KW"/>
</dbReference>
<comment type="caution">
    <text evidence="12">Lacks conserved residue(s) required for the propagation of feature annotation.</text>
</comment>
<dbReference type="Pfam" id="PF01225">
    <property type="entry name" value="Mur_ligase"/>
    <property type="match status" value="1"/>
</dbReference>
<dbReference type="HAMAP" id="MF_00208">
    <property type="entry name" value="MurE"/>
    <property type="match status" value="1"/>
</dbReference>
<accession>A0A096CVL4</accession>
<dbReference type="Gene3D" id="3.40.1390.10">
    <property type="entry name" value="MurE/MurF, N-terminal domain"/>
    <property type="match status" value="1"/>
</dbReference>
<comment type="similarity">
    <text evidence="2 12">Belongs to the MurCDEF family. MurE subfamily.</text>
</comment>
<keyword evidence="5 12" id="KW-0132">Cell division</keyword>
<feature type="domain" description="Mur ligase N-terminal catalytic" evidence="14">
    <location>
        <begin position="22"/>
        <end position="96"/>
    </location>
</feature>